<evidence type="ECO:0000313" key="7">
    <source>
        <dbReference type="Proteomes" id="UP000577362"/>
    </source>
</evidence>
<organism evidence="6 7">
    <name type="scientific">Chelatococcus caeni</name>
    <dbReference type="NCBI Taxonomy" id="1348468"/>
    <lineage>
        <taxon>Bacteria</taxon>
        <taxon>Pseudomonadati</taxon>
        <taxon>Pseudomonadota</taxon>
        <taxon>Alphaproteobacteria</taxon>
        <taxon>Hyphomicrobiales</taxon>
        <taxon>Chelatococcaceae</taxon>
        <taxon>Chelatococcus</taxon>
    </lineage>
</organism>
<dbReference type="FunFam" id="1.10.10.10:FF:000056">
    <property type="entry name" value="IclR family transcriptional regulator"/>
    <property type="match status" value="1"/>
</dbReference>
<dbReference type="PANTHER" id="PTHR30136:SF35">
    <property type="entry name" value="HTH-TYPE TRANSCRIPTIONAL REGULATOR RV1719"/>
    <property type="match status" value="1"/>
</dbReference>
<dbReference type="InterPro" id="IPR014757">
    <property type="entry name" value="Tscrpt_reg_IclR_C"/>
</dbReference>
<dbReference type="SUPFAM" id="SSF46785">
    <property type="entry name" value="Winged helix' DNA-binding domain"/>
    <property type="match status" value="1"/>
</dbReference>
<dbReference type="Proteomes" id="UP000577362">
    <property type="component" value="Unassembled WGS sequence"/>
</dbReference>
<dbReference type="SUPFAM" id="SSF55781">
    <property type="entry name" value="GAF domain-like"/>
    <property type="match status" value="1"/>
</dbReference>
<sequence>MTRTQRKDLVNSLGKMASILQCFTKHDRTLTLGMIQARTGYPKATAHRLLATMKEIGFIEQDRDRERYRLGLKLFELGSLYLANLDLHREAQPHVDRLAKLSGEVVHLCIFDGLHAVFVDRKEMDSGPSSLVMTIEGAPVYCTGVGKAILAFQDEATLERVIAAGLKAFTESTIVDPQRLREEMAATRKRGHSIDWSEHQRNLNCVAAPIRNASGSVFASISVSGPAERISPARIPVLGELVIETADTISRALGWTAPAKQAESHSAPRAAAS</sequence>
<evidence type="ECO:0000256" key="2">
    <source>
        <dbReference type="ARBA" id="ARBA00023125"/>
    </source>
</evidence>
<accession>A0A840C3H5</accession>
<comment type="caution">
    <text evidence="6">The sequence shown here is derived from an EMBL/GenBank/DDBJ whole genome shotgun (WGS) entry which is preliminary data.</text>
</comment>
<evidence type="ECO:0000313" key="6">
    <source>
        <dbReference type="EMBL" id="MBB4019393.1"/>
    </source>
</evidence>
<dbReference type="InterPro" id="IPR036388">
    <property type="entry name" value="WH-like_DNA-bd_sf"/>
</dbReference>
<keyword evidence="7" id="KW-1185">Reference proteome</keyword>
<dbReference type="RefSeq" id="WP_019401607.1">
    <property type="nucleotide sequence ID" value="NZ_JACIEN010000007.1"/>
</dbReference>
<reference evidence="6 7" key="1">
    <citation type="submission" date="2020-08" db="EMBL/GenBank/DDBJ databases">
        <title>Genomic Encyclopedia of Type Strains, Phase IV (KMG-IV): sequencing the most valuable type-strain genomes for metagenomic binning, comparative biology and taxonomic classification.</title>
        <authorList>
            <person name="Goeker M."/>
        </authorList>
    </citation>
    <scope>NUCLEOTIDE SEQUENCE [LARGE SCALE GENOMIC DNA]</scope>
    <source>
        <strain evidence="6 7">DSM 103737</strain>
    </source>
</reference>
<dbReference type="SMART" id="SM00346">
    <property type="entry name" value="HTH_ICLR"/>
    <property type="match status" value="1"/>
</dbReference>
<dbReference type="InterPro" id="IPR036390">
    <property type="entry name" value="WH_DNA-bd_sf"/>
</dbReference>
<dbReference type="PANTHER" id="PTHR30136">
    <property type="entry name" value="HELIX-TURN-HELIX TRANSCRIPTIONAL REGULATOR, ICLR FAMILY"/>
    <property type="match status" value="1"/>
</dbReference>
<keyword evidence="2 6" id="KW-0238">DNA-binding</keyword>
<dbReference type="Gene3D" id="3.30.450.40">
    <property type="match status" value="1"/>
</dbReference>
<dbReference type="GO" id="GO:0003700">
    <property type="term" value="F:DNA-binding transcription factor activity"/>
    <property type="evidence" value="ECO:0007669"/>
    <property type="project" value="TreeGrafter"/>
</dbReference>
<dbReference type="GO" id="GO:0003677">
    <property type="term" value="F:DNA binding"/>
    <property type="evidence" value="ECO:0007669"/>
    <property type="project" value="UniProtKB-KW"/>
</dbReference>
<evidence type="ECO:0000259" key="5">
    <source>
        <dbReference type="PROSITE" id="PS51078"/>
    </source>
</evidence>
<name>A0A840C3H5_9HYPH</name>
<dbReference type="PROSITE" id="PS51077">
    <property type="entry name" value="HTH_ICLR"/>
    <property type="match status" value="1"/>
</dbReference>
<dbReference type="Gene3D" id="1.10.10.10">
    <property type="entry name" value="Winged helix-like DNA-binding domain superfamily/Winged helix DNA-binding domain"/>
    <property type="match status" value="1"/>
</dbReference>
<keyword evidence="3" id="KW-0804">Transcription</keyword>
<dbReference type="GO" id="GO:0045892">
    <property type="term" value="P:negative regulation of DNA-templated transcription"/>
    <property type="evidence" value="ECO:0007669"/>
    <property type="project" value="TreeGrafter"/>
</dbReference>
<keyword evidence="1" id="KW-0805">Transcription regulation</keyword>
<dbReference type="Pfam" id="PF09339">
    <property type="entry name" value="HTH_IclR"/>
    <property type="match status" value="1"/>
</dbReference>
<protein>
    <submittedName>
        <fullName evidence="6">DNA-binding IclR family transcriptional regulator</fullName>
    </submittedName>
</protein>
<evidence type="ECO:0000256" key="3">
    <source>
        <dbReference type="ARBA" id="ARBA00023163"/>
    </source>
</evidence>
<dbReference type="InterPro" id="IPR005471">
    <property type="entry name" value="Tscrpt_reg_IclR_N"/>
</dbReference>
<dbReference type="InterPro" id="IPR029016">
    <property type="entry name" value="GAF-like_dom_sf"/>
</dbReference>
<dbReference type="EMBL" id="JACIEN010000007">
    <property type="protein sequence ID" value="MBB4019393.1"/>
    <property type="molecule type" value="Genomic_DNA"/>
</dbReference>
<gene>
    <name evidence="6" type="ORF">GGR16_004444</name>
</gene>
<dbReference type="PROSITE" id="PS51078">
    <property type="entry name" value="ICLR_ED"/>
    <property type="match status" value="1"/>
</dbReference>
<dbReference type="Pfam" id="PF01614">
    <property type="entry name" value="IclR_C"/>
    <property type="match status" value="1"/>
</dbReference>
<evidence type="ECO:0000256" key="1">
    <source>
        <dbReference type="ARBA" id="ARBA00023015"/>
    </source>
</evidence>
<dbReference type="AlphaFoldDB" id="A0A840C3H5"/>
<evidence type="ECO:0000259" key="4">
    <source>
        <dbReference type="PROSITE" id="PS51077"/>
    </source>
</evidence>
<dbReference type="InterPro" id="IPR050707">
    <property type="entry name" value="HTH_MetabolicPath_Reg"/>
</dbReference>
<feature type="domain" description="HTH iclR-type" evidence="4">
    <location>
        <begin position="10"/>
        <end position="72"/>
    </location>
</feature>
<feature type="domain" description="IclR-ED" evidence="5">
    <location>
        <begin position="73"/>
        <end position="255"/>
    </location>
</feature>
<proteinExistence type="predicted"/>